<reference evidence="2" key="1">
    <citation type="thesis" date="2021" institute="BYU ScholarsArchive" country="Provo, UT, USA">
        <title>Applications of and Algorithms for Genome Assembly and Genomic Analyses with an Emphasis on Marine Teleosts.</title>
        <authorList>
            <person name="Pickett B.D."/>
        </authorList>
    </citation>
    <scope>NUCLEOTIDE SEQUENCE</scope>
    <source>
        <strain evidence="2">HI-2016</strain>
    </source>
</reference>
<dbReference type="AlphaFoldDB" id="A0A8T2PXJ9"/>
<accession>A0A8T2PXJ9</accession>
<protein>
    <submittedName>
        <fullName evidence="2">Uncharacterized protein</fullName>
    </submittedName>
</protein>
<evidence type="ECO:0000256" key="1">
    <source>
        <dbReference type="SAM" id="MobiDB-lite"/>
    </source>
</evidence>
<organism evidence="2 3">
    <name type="scientific">Albula glossodonta</name>
    <name type="common">roundjaw bonefish</name>
    <dbReference type="NCBI Taxonomy" id="121402"/>
    <lineage>
        <taxon>Eukaryota</taxon>
        <taxon>Metazoa</taxon>
        <taxon>Chordata</taxon>
        <taxon>Craniata</taxon>
        <taxon>Vertebrata</taxon>
        <taxon>Euteleostomi</taxon>
        <taxon>Actinopterygii</taxon>
        <taxon>Neopterygii</taxon>
        <taxon>Teleostei</taxon>
        <taxon>Albuliformes</taxon>
        <taxon>Albulidae</taxon>
        <taxon>Albula</taxon>
    </lineage>
</organism>
<feature type="compositionally biased region" description="Basic and acidic residues" evidence="1">
    <location>
        <begin position="1"/>
        <end position="23"/>
    </location>
</feature>
<evidence type="ECO:0000313" key="3">
    <source>
        <dbReference type="Proteomes" id="UP000824540"/>
    </source>
</evidence>
<sequence>MEMKTEQEAPNHSAVDDGQERSSSKHSSSRANGALEPLCFTVTLYPAKNDCYSACTFQGLHGRKAIAEGPKETREEPLTAGWLQVQIPLFHSSAPECGRLTLNHLRK</sequence>
<comment type="caution">
    <text evidence="2">The sequence shown here is derived from an EMBL/GenBank/DDBJ whole genome shotgun (WGS) entry which is preliminary data.</text>
</comment>
<evidence type="ECO:0000313" key="2">
    <source>
        <dbReference type="EMBL" id="KAG9356157.1"/>
    </source>
</evidence>
<keyword evidence="3" id="KW-1185">Reference proteome</keyword>
<name>A0A8T2PXJ9_9TELE</name>
<proteinExistence type="predicted"/>
<dbReference type="EMBL" id="JAFBMS010000001">
    <property type="protein sequence ID" value="KAG9356157.1"/>
    <property type="molecule type" value="Genomic_DNA"/>
</dbReference>
<dbReference type="Proteomes" id="UP000824540">
    <property type="component" value="Unassembled WGS sequence"/>
</dbReference>
<feature type="region of interest" description="Disordered" evidence="1">
    <location>
        <begin position="1"/>
        <end position="31"/>
    </location>
</feature>
<gene>
    <name evidence="2" type="ORF">JZ751_001001</name>
</gene>